<dbReference type="AlphaFoldDB" id="T0LEL5"/>
<proteinExistence type="predicted"/>
<accession>T0LEL5</accession>
<sequence>MASLDVARAYVEEIKKKEILDGMMKELAELKNEFNRIPQIEVWRFTQSLRTNIRFYLSLV</sequence>
<dbReference type="HOGENOM" id="CLU_2941584_0_0_1"/>
<reference evidence="2" key="1">
    <citation type="journal article" date="2013" name="Mol. Plant Microbe Interact.">
        <title>Global aspects of pacC regulation of pathogenicity genes in Colletotrichum gloeosporioides as revealed by transcriptome analysis.</title>
        <authorList>
            <person name="Alkan N."/>
            <person name="Meng X."/>
            <person name="Friedlander G."/>
            <person name="Reuveni E."/>
            <person name="Sukno S."/>
            <person name="Sherman A."/>
            <person name="Thon M."/>
            <person name="Fluhr R."/>
            <person name="Prusky D."/>
        </authorList>
    </citation>
    <scope>NUCLEOTIDE SEQUENCE [LARGE SCALE GENOMIC DNA]</scope>
    <source>
        <strain evidence="2">Cg-14</strain>
    </source>
</reference>
<dbReference type="EMBL" id="AMYD01003249">
    <property type="protein sequence ID" value="EQB46825.1"/>
    <property type="molecule type" value="Genomic_DNA"/>
</dbReference>
<evidence type="ECO:0000313" key="1">
    <source>
        <dbReference type="EMBL" id="EQB46825.1"/>
    </source>
</evidence>
<name>T0LEL5_COLGC</name>
<gene>
    <name evidence="1" type="ORF">CGLO_14104</name>
</gene>
<evidence type="ECO:0000313" key="2">
    <source>
        <dbReference type="Proteomes" id="UP000015530"/>
    </source>
</evidence>
<protein>
    <submittedName>
        <fullName evidence="1">Uncharacterized protein</fullName>
    </submittedName>
</protein>
<dbReference type="Proteomes" id="UP000015530">
    <property type="component" value="Unassembled WGS sequence"/>
</dbReference>
<comment type="caution">
    <text evidence="1">The sequence shown here is derived from an EMBL/GenBank/DDBJ whole genome shotgun (WGS) entry which is preliminary data.</text>
</comment>
<organism evidence="1 2">
    <name type="scientific">Colletotrichum gloeosporioides (strain Cg-14)</name>
    <name type="common">Anthracnose fungus</name>
    <name type="synonym">Glomerella cingulata</name>
    <dbReference type="NCBI Taxonomy" id="1237896"/>
    <lineage>
        <taxon>Eukaryota</taxon>
        <taxon>Fungi</taxon>
        <taxon>Dikarya</taxon>
        <taxon>Ascomycota</taxon>
        <taxon>Pezizomycotina</taxon>
        <taxon>Sordariomycetes</taxon>
        <taxon>Hypocreomycetidae</taxon>
        <taxon>Glomerellales</taxon>
        <taxon>Glomerellaceae</taxon>
        <taxon>Colletotrichum</taxon>
        <taxon>Colletotrichum gloeosporioides species complex</taxon>
    </lineage>
</organism>